<dbReference type="WBParaSite" id="ACRNAN_Path_144.g502.t1">
    <property type="protein sequence ID" value="ACRNAN_Path_144.g502.t1"/>
    <property type="gene ID" value="ACRNAN_Path_144.g502"/>
</dbReference>
<dbReference type="AlphaFoldDB" id="A0A914C0H1"/>
<feature type="transmembrane region" description="Helical" evidence="1">
    <location>
        <begin position="46"/>
        <end position="66"/>
    </location>
</feature>
<feature type="transmembrane region" description="Helical" evidence="1">
    <location>
        <begin position="128"/>
        <end position="151"/>
    </location>
</feature>
<reference evidence="3" key="1">
    <citation type="submission" date="2022-11" db="UniProtKB">
        <authorList>
            <consortium name="WormBaseParasite"/>
        </authorList>
    </citation>
    <scope>IDENTIFICATION</scope>
</reference>
<feature type="transmembrane region" description="Helical" evidence="1">
    <location>
        <begin position="12"/>
        <end position="34"/>
    </location>
</feature>
<keyword evidence="1" id="KW-0812">Transmembrane</keyword>
<evidence type="ECO:0000256" key="1">
    <source>
        <dbReference type="SAM" id="Phobius"/>
    </source>
</evidence>
<dbReference type="Proteomes" id="UP000887540">
    <property type="component" value="Unplaced"/>
</dbReference>
<evidence type="ECO:0000313" key="3">
    <source>
        <dbReference type="WBParaSite" id="ACRNAN_Path_144.g502.t1"/>
    </source>
</evidence>
<feature type="transmembrane region" description="Helical" evidence="1">
    <location>
        <begin position="87"/>
        <end position="108"/>
    </location>
</feature>
<name>A0A914C0H1_9BILA</name>
<keyword evidence="2" id="KW-1185">Reference proteome</keyword>
<evidence type="ECO:0000313" key="2">
    <source>
        <dbReference type="Proteomes" id="UP000887540"/>
    </source>
</evidence>
<sequence length="190" mass="22010">MADIIAGLDSVSYYGFLIFAFVLTLNRFLVFLFPTANNVLFSKHNIIWLLSIVWIVFLLIIVAWNLDSYKRYNTNGYYLEYIPRPEFRNVTITRVIASSGLVCIALELENLVWYIPGWFNLHGDASTIVYIFLNWTMIFMNMIDALVIFAFSSLAKEKLKELLWSRNNTVTIINVRANQLQRSSGKNSMV</sequence>
<keyword evidence="1" id="KW-1133">Transmembrane helix</keyword>
<organism evidence="2 3">
    <name type="scientific">Acrobeloides nanus</name>
    <dbReference type="NCBI Taxonomy" id="290746"/>
    <lineage>
        <taxon>Eukaryota</taxon>
        <taxon>Metazoa</taxon>
        <taxon>Ecdysozoa</taxon>
        <taxon>Nematoda</taxon>
        <taxon>Chromadorea</taxon>
        <taxon>Rhabditida</taxon>
        <taxon>Tylenchina</taxon>
        <taxon>Cephalobomorpha</taxon>
        <taxon>Cephaloboidea</taxon>
        <taxon>Cephalobidae</taxon>
        <taxon>Acrobeloides</taxon>
    </lineage>
</organism>
<protein>
    <submittedName>
        <fullName evidence="3">7TM GPCR serpentine receptor class x (Srx) domain-containing protein</fullName>
    </submittedName>
</protein>
<proteinExistence type="predicted"/>
<accession>A0A914C0H1</accession>
<keyword evidence="1" id="KW-0472">Membrane</keyword>